<dbReference type="EMBL" id="GGFL01008381">
    <property type="protein sequence ID" value="MBW72559.1"/>
    <property type="molecule type" value="Transcribed_RNA"/>
</dbReference>
<accession>A0A2M4D4T8</accession>
<feature type="transmembrane region" description="Helical" evidence="1">
    <location>
        <begin position="38"/>
        <end position="62"/>
    </location>
</feature>
<evidence type="ECO:0000313" key="2">
    <source>
        <dbReference type="EMBL" id="MBW72559.1"/>
    </source>
</evidence>
<organism evidence="2">
    <name type="scientific">Anopheles darlingi</name>
    <name type="common">Mosquito</name>
    <dbReference type="NCBI Taxonomy" id="43151"/>
    <lineage>
        <taxon>Eukaryota</taxon>
        <taxon>Metazoa</taxon>
        <taxon>Ecdysozoa</taxon>
        <taxon>Arthropoda</taxon>
        <taxon>Hexapoda</taxon>
        <taxon>Insecta</taxon>
        <taxon>Pterygota</taxon>
        <taxon>Neoptera</taxon>
        <taxon>Endopterygota</taxon>
        <taxon>Diptera</taxon>
        <taxon>Nematocera</taxon>
        <taxon>Culicoidea</taxon>
        <taxon>Culicidae</taxon>
        <taxon>Anophelinae</taxon>
        <taxon>Anopheles</taxon>
    </lineage>
</organism>
<keyword evidence="1" id="KW-1133">Transmembrane helix</keyword>
<protein>
    <submittedName>
        <fullName evidence="2">Uncharacterized protein</fullName>
    </submittedName>
</protein>
<keyword evidence="1" id="KW-0812">Transmembrane</keyword>
<proteinExistence type="predicted"/>
<dbReference type="AlphaFoldDB" id="A0A2M4D4T8"/>
<name>A0A2M4D4T8_ANODA</name>
<reference evidence="2" key="1">
    <citation type="submission" date="2018-01" db="EMBL/GenBank/DDBJ databases">
        <title>An insight into the sialome of Amazonian anophelines.</title>
        <authorList>
            <person name="Ribeiro J.M."/>
            <person name="Scarpassa V."/>
            <person name="Calvo E."/>
        </authorList>
    </citation>
    <scope>NUCLEOTIDE SEQUENCE</scope>
</reference>
<keyword evidence="1" id="KW-0472">Membrane</keyword>
<sequence>MAPTTPQRWRWLFGGTLNMVSAASNVAAGKICGKDLAFAPQALTVAGWTGTVCFNIHFSILLHSFVYKLMLTTKDVISMCQYDMDWCIILRQFLMSRVYDIKKKELFYVP</sequence>
<evidence type="ECO:0000256" key="1">
    <source>
        <dbReference type="SAM" id="Phobius"/>
    </source>
</evidence>